<accession>A0A934TYW3</accession>
<protein>
    <submittedName>
        <fullName evidence="5">LCP family protein</fullName>
    </submittedName>
</protein>
<dbReference type="AlphaFoldDB" id="A0A934TYW3"/>
<feature type="domain" description="Cell envelope-related transcriptional attenuator" evidence="4">
    <location>
        <begin position="126"/>
        <end position="296"/>
    </location>
</feature>
<evidence type="ECO:0000259" key="4">
    <source>
        <dbReference type="Pfam" id="PF03816"/>
    </source>
</evidence>
<dbReference type="EMBL" id="JAEQMG010000010">
    <property type="protein sequence ID" value="MBK6087160.1"/>
    <property type="molecule type" value="Genomic_DNA"/>
</dbReference>
<dbReference type="InterPro" id="IPR004474">
    <property type="entry name" value="LytR_CpsA_psr"/>
</dbReference>
<evidence type="ECO:0000256" key="1">
    <source>
        <dbReference type="ARBA" id="ARBA00006068"/>
    </source>
</evidence>
<proteinExistence type="inferred from homology"/>
<evidence type="ECO:0000313" key="6">
    <source>
        <dbReference type="Proteomes" id="UP000633365"/>
    </source>
</evidence>
<dbReference type="NCBIfam" id="TIGR00350">
    <property type="entry name" value="lytR_cpsA_psr"/>
    <property type="match status" value="1"/>
</dbReference>
<dbReference type="RefSeq" id="WP_186833616.1">
    <property type="nucleotide sequence ID" value="NZ_JAEQMG010000010.1"/>
</dbReference>
<evidence type="ECO:0000256" key="2">
    <source>
        <dbReference type="SAM" id="MobiDB-lite"/>
    </source>
</evidence>
<keyword evidence="3" id="KW-1133">Transmembrane helix</keyword>
<reference evidence="5" key="1">
    <citation type="submission" date="2021-01" db="EMBL/GenBank/DDBJ databases">
        <title>Genome public.</title>
        <authorList>
            <person name="Liu C."/>
            <person name="Sun Q."/>
        </authorList>
    </citation>
    <scope>NUCLEOTIDE SEQUENCE</scope>
    <source>
        <strain evidence="5">M6</strain>
    </source>
</reference>
<keyword evidence="3" id="KW-0472">Membrane</keyword>
<sequence length="410" mass="45459">MAKYDDDYVDISSSDDMDKIYDDRERREPAPRKPKKNKGLGRRIFVLVLSLIMLLVGSGLVYYYKVLDSMHFKELEPAEAPAATTVTTETTVSVANGGNTLLSSDNVLNILLFGQDSPATEEDHGRSDTTILLSIDNVHKKLKLTSFQRDTYVSIPGHGENKINSAFTFGGERLSIDTIETNFGIKVDKYATVDFSSFREIIEALGGVDIELTLEEIKYINAQIDVNDQTDVTSFLKYDETKEKQMVHLDGYQALWYARDRGEESLGGNPEYSFSGDDWDRTSRQRNLIQTIVKSLRENASLTELVSIANKIGPLVTTNLKKGDITFLVSNMMTYIKYDMEELSLPTQGKWGYGTTPDGQSVIAIHDWDGVRKDVAKFIYEDSVSGGSSSASSSSAAATTAPTANSVAQY</sequence>
<evidence type="ECO:0000256" key="3">
    <source>
        <dbReference type="SAM" id="Phobius"/>
    </source>
</evidence>
<dbReference type="Pfam" id="PF03816">
    <property type="entry name" value="LytR_cpsA_psr"/>
    <property type="match status" value="1"/>
</dbReference>
<name>A0A934TYW3_9FIRM</name>
<keyword evidence="3" id="KW-0812">Transmembrane</keyword>
<gene>
    <name evidence="5" type="ORF">JKK62_00555</name>
</gene>
<dbReference type="InterPro" id="IPR050922">
    <property type="entry name" value="LytR/CpsA/Psr_CW_biosynth"/>
</dbReference>
<comment type="caution">
    <text evidence="5">The sequence shown here is derived from an EMBL/GenBank/DDBJ whole genome shotgun (WGS) entry which is preliminary data.</text>
</comment>
<feature type="region of interest" description="Disordered" evidence="2">
    <location>
        <begin position="1"/>
        <end position="37"/>
    </location>
</feature>
<dbReference type="Proteomes" id="UP000633365">
    <property type="component" value="Unassembled WGS sequence"/>
</dbReference>
<evidence type="ECO:0000313" key="5">
    <source>
        <dbReference type="EMBL" id="MBK6087160.1"/>
    </source>
</evidence>
<feature type="transmembrane region" description="Helical" evidence="3">
    <location>
        <begin position="44"/>
        <end position="64"/>
    </location>
</feature>
<feature type="compositionally biased region" description="Basic and acidic residues" evidence="2">
    <location>
        <begin position="16"/>
        <end position="31"/>
    </location>
</feature>
<dbReference type="PANTHER" id="PTHR33392">
    <property type="entry name" value="POLYISOPRENYL-TEICHOIC ACID--PEPTIDOGLYCAN TEICHOIC ACID TRANSFERASE TAGU"/>
    <property type="match status" value="1"/>
</dbReference>
<comment type="similarity">
    <text evidence="1">Belongs to the LytR/CpsA/Psr (LCP) family.</text>
</comment>
<organism evidence="5 6">
    <name type="scientific">Ruminococcus difficilis</name>
    <dbReference type="NCBI Taxonomy" id="2763069"/>
    <lineage>
        <taxon>Bacteria</taxon>
        <taxon>Bacillati</taxon>
        <taxon>Bacillota</taxon>
        <taxon>Clostridia</taxon>
        <taxon>Eubacteriales</taxon>
        <taxon>Oscillospiraceae</taxon>
        <taxon>Ruminococcus</taxon>
    </lineage>
</organism>
<dbReference type="PANTHER" id="PTHR33392:SF6">
    <property type="entry name" value="POLYISOPRENYL-TEICHOIC ACID--PEPTIDOGLYCAN TEICHOIC ACID TRANSFERASE TAGU"/>
    <property type="match status" value="1"/>
</dbReference>
<keyword evidence="6" id="KW-1185">Reference proteome</keyword>
<feature type="region of interest" description="Disordered" evidence="2">
    <location>
        <begin position="386"/>
        <end position="410"/>
    </location>
</feature>
<dbReference type="Gene3D" id="3.40.630.190">
    <property type="entry name" value="LCP protein"/>
    <property type="match status" value="1"/>
</dbReference>